<accession>A0A438N2P0</accession>
<comment type="similarity">
    <text evidence="2">Belongs to the pinin family.</text>
</comment>
<reference evidence="10 11" key="1">
    <citation type="submission" date="2017-03" db="EMBL/GenBank/DDBJ databases">
        <title>Genomes of endolithic fungi from Antarctica.</title>
        <authorList>
            <person name="Coleine C."/>
            <person name="Masonjones S."/>
            <person name="Stajich J.E."/>
        </authorList>
    </citation>
    <scope>NUCLEOTIDE SEQUENCE [LARGE SCALE GENOMIC DNA]</scope>
    <source>
        <strain evidence="10 11">CCFEE 6314</strain>
    </source>
</reference>
<dbReference type="GO" id="GO:0008380">
    <property type="term" value="P:RNA splicing"/>
    <property type="evidence" value="ECO:0007669"/>
    <property type="project" value="UniProtKB-KW"/>
</dbReference>
<keyword evidence="6" id="KW-0508">mRNA splicing</keyword>
<evidence type="ECO:0000256" key="6">
    <source>
        <dbReference type="ARBA" id="ARBA00023187"/>
    </source>
</evidence>
<dbReference type="EMBL" id="NAJM01000026">
    <property type="protein sequence ID" value="RVX69915.1"/>
    <property type="molecule type" value="Genomic_DNA"/>
</dbReference>
<dbReference type="Pfam" id="PF04696">
    <property type="entry name" value="Pinin_SDK_memA"/>
    <property type="match status" value="1"/>
</dbReference>
<protein>
    <recommendedName>
        <fullName evidence="9">Pinin/SDK/MemA protein domain-containing protein</fullName>
    </recommendedName>
</protein>
<dbReference type="GO" id="GO:0071013">
    <property type="term" value="C:catalytic step 2 spliceosome"/>
    <property type="evidence" value="ECO:0007669"/>
    <property type="project" value="TreeGrafter"/>
</dbReference>
<evidence type="ECO:0000256" key="7">
    <source>
        <dbReference type="ARBA" id="ARBA00023242"/>
    </source>
</evidence>
<name>A0A438N2P0_EXOME</name>
<keyword evidence="7" id="KW-0539">Nucleus</keyword>
<evidence type="ECO:0000256" key="2">
    <source>
        <dbReference type="ARBA" id="ARBA00010386"/>
    </source>
</evidence>
<dbReference type="PANTHER" id="PTHR12707">
    <property type="entry name" value="PINN"/>
    <property type="match status" value="1"/>
</dbReference>
<evidence type="ECO:0000313" key="11">
    <source>
        <dbReference type="Proteomes" id="UP000288859"/>
    </source>
</evidence>
<evidence type="ECO:0000256" key="5">
    <source>
        <dbReference type="ARBA" id="ARBA00023163"/>
    </source>
</evidence>
<dbReference type="AlphaFoldDB" id="A0A438N2P0"/>
<feature type="region of interest" description="Disordered" evidence="8">
    <location>
        <begin position="156"/>
        <end position="281"/>
    </location>
</feature>
<feature type="region of interest" description="Disordered" evidence="8">
    <location>
        <begin position="1"/>
        <end position="99"/>
    </location>
</feature>
<dbReference type="Proteomes" id="UP000288859">
    <property type="component" value="Unassembled WGS sequence"/>
</dbReference>
<organism evidence="10 11">
    <name type="scientific">Exophiala mesophila</name>
    <name type="common">Black yeast-like fungus</name>
    <dbReference type="NCBI Taxonomy" id="212818"/>
    <lineage>
        <taxon>Eukaryota</taxon>
        <taxon>Fungi</taxon>
        <taxon>Dikarya</taxon>
        <taxon>Ascomycota</taxon>
        <taxon>Pezizomycotina</taxon>
        <taxon>Eurotiomycetes</taxon>
        <taxon>Chaetothyriomycetidae</taxon>
        <taxon>Chaetothyriales</taxon>
        <taxon>Herpotrichiellaceae</taxon>
        <taxon>Exophiala</taxon>
    </lineage>
</organism>
<keyword evidence="5" id="KW-0804">Transcription</keyword>
<gene>
    <name evidence="10" type="ORF">B0A52_05750</name>
</gene>
<feature type="compositionally biased region" description="Acidic residues" evidence="8">
    <location>
        <begin position="270"/>
        <end position="281"/>
    </location>
</feature>
<sequence length="281" mass="31619">MTAASIPAPTRQRSINTDEKSRNRRLFGSILGTLSQPAGRRTSGPRKPSLSDASPGVSPSERRAEIESRQRERLRRESEEISLQARSKKEELDRSRRAEQRLWDAEAMEIRHRNMRATAGFLRTNVEPRLYYRPWEMRDQDTKKVERQKAEVEDIIRSEIEKWENDKVRADGEERDGSNPTGQDQGNGTRAANDSDSPHGSINEQSVSGNKSNGGAKVDEVMKEDPEVPSEANGQHETSAVDATTGSRVDGTEDARPQPNRNEDEHGGEELEQGQEDDVIY</sequence>
<comment type="subcellular location">
    <subcellularLocation>
        <location evidence="1">Nucleus</location>
    </subcellularLocation>
</comment>
<keyword evidence="4" id="KW-0805">Transcription regulation</keyword>
<feature type="compositionally biased region" description="Basic and acidic residues" evidence="8">
    <location>
        <begin position="217"/>
        <end position="226"/>
    </location>
</feature>
<keyword evidence="3" id="KW-0507">mRNA processing</keyword>
<dbReference type="VEuPathDB" id="FungiDB:PV10_07852"/>
<dbReference type="GO" id="GO:0006397">
    <property type="term" value="P:mRNA processing"/>
    <property type="evidence" value="ECO:0007669"/>
    <property type="project" value="UniProtKB-KW"/>
</dbReference>
<feature type="compositionally biased region" description="Basic and acidic residues" evidence="8">
    <location>
        <begin position="156"/>
        <end position="177"/>
    </location>
</feature>
<dbReference type="OrthoDB" id="330772at2759"/>
<evidence type="ECO:0000313" key="10">
    <source>
        <dbReference type="EMBL" id="RVX69915.1"/>
    </source>
</evidence>
<evidence type="ECO:0000259" key="9">
    <source>
        <dbReference type="Pfam" id="PF04696"/>
    </source>
</evidence>
<comment type="caution">
    <text evidence="10">The sequence shown here is derived from an EMBL/GenBank/DDBJ whole genome shotgun (WGS) entry which is preliminary data.</text>
</comment>
<dbReference type="PANTHER" id="PTHR12707:SF0">
    <property type="entry name" value="PININ"/>
    <property type="match status" value="1"/>
</dbReference>
<dbReference type="InterPro" id="IPR006786">
    <property type="entry name" value="Pinin_SDK_MemA"/>
</dbReference>
<proteinExistence type="inferred from homology"/>
<feature type="compositionally biased region" description="Basic and acidic residues" evidence="8">
    <location>
        <begin position="87"/>
        <end position="99"/>
    </location>
</feature>
<feature type="domain" description="Pinin/SDK/MemA protein" evidence="9">
    <location>
        <begin position="18"/>
        <end position="149"/>
    </location>
</feature>
<feature type="compositionally biased region" description="Basic and acidic residues" evidence="8">
    <location>
        <begin position="250"/>
        <end position="269"/>
    </location>
</feature>
<evidence type="ECO:0000256" key="4">
    <source>
        <dbReference type="ARBA" id="ARBA00023015"/>
    </source>
</evidence>
<dbReference type="InterPro" id="IPR039853">
    <property type="entry name" value="Pinin"/>
</dbReference>
<evidence type="ECO:0000256" key="8">
    <source>
        <dbReference type="SAM" id="MobiDB-lite"/>
    </source>
</evidence>
<feature type="compositionally biased region" description="Basic and acidic residues" evidence="8">
    <location>
        <begin position="60"/>
        <end position="79"/>
    </location>
</feature>
<feature type="compositionally biased region" description="Polar residues" evidence="8">
    <location>
        <begin position="232"/>
        <end position="247"/>
    </location>
</feature>
<feature type="compositionally biased region" description="Polar residues" evidence="8">
    <location>
        <begin position="178"/>
        <end position="213"/>
    </location>
</feature>
<evidence type="ECO:0000256" key="1">
    <source>
        <dbReference type="ARBA" id="ARBA00004123"/>
    </source>
</evidence>
<evidence type="ECO:0000256" key="3">
    <source>
        <dbReference type="ARBA" id="ARBA00022664"/>
    </source>
</evidence>